<comment type="caution">
    <text evidence="1">The sequence shown here is derived from an EMBL/GenBank/DDBJ whole genome shotgun (WGS) entry which is preliminary data.</text>
</comment>
<keyword evidence="2" id="KW-1185">Reference proteome</keyword>
<evidence type="ECO:0000313" key="2">
    <source>
        <dbReference type="Proteomes" id="UP000828941"/>
    </source>
</evidence>
<reference evidence="1 2" key="1">
    <citation type="journal article" date="2022" name="DNA Res.">
        <title>Chromosomal-level genome assembly of the orchid tree Bauhinia variegata (Leguminosae; Cercidoideae) supports the allotetraploid origin hypothesis of Bauhinia.</title>
        <authorList>
            <person name="Zhong Y."/>
            <person name="Chen Y."/>
            <person name="Zheng D."/>
            <person name="Pang J."/>
            <person name="Liu Y."/>
            <person name="Luo S."/>
            <person name="Meng S."/>
            <person name="Qian L."/>
            <person name="Wei D."/>
            <person name="Dai S."/>
            <person name="Zhou R."/>
        </authorList>
    </citation>
    <scope>NUCLEOTIDE SEQUENCE [LARGE SCALE GENOMIC DNA]</scope>
    <source>
        <strain evidence="1">BV-YZ2020</strain>
    </source>
</reference>
<dbReference type="EMBL" id="CM039432">
    <property type="protein sequence ID" value="KAI4333378.1"/>
    <property type="molecule type" value="Genomic_DNA"/>
</dbReference>
<dbReference type="Proteomes" id="UP000828941">
    <property type="component" value="Chromosome 7"/>
</dbReference>
<sequence>MAAAEDEVVLLSAWYSMFGMRVRIALEEKEVKYEYKEEDLANQSSLLLQLNPIHRKIPVLVHNGKPICESVIIVEYIDQIWKDKAPLLPSDPYDRAEARFWADFVHHKVYVPSIKIWTSKGDEQEVGKKNFIEGLKQLEEFLGNKEYFGGERFGFVDVSLITFYCWFYTYEKFGNFEIEAVCPKLIAWVKRCLQRESVSKTLPDGRKLYEVILESMKIADQK</sequence>
<name>A0ACB9NBH0_BAUVA</name>
<protein>
    <submittedName>
        <fullName evidence="1">Uncharacterized protein</fullName>
    </submittedName>
</protein>
<evidence type="ECO:0000313" key="1">
    <source>
        <dbReference type="EMBL" id="KAI4333378.1"/>
    </source>
</evidence>
<proteinExistence type="predicted"/>
<accession>A0ACB9NBH0</accession>
<organism evidence="1 2">
    <name type="scientific">Bauhinia variegata</name>
    <name type="common">Purple orchid tree</name>
    <name type="synonym">Phanera variegata</name>
    <dbReference type="NCBI Taxonomy" id="167791"/>
    <lineage>
        <taxon>Eukaryota</taxon>
        <taxon>Viridiplantae</taxon>
        <taxon>Streptophyta</taxon>
        <taxon>Embryophyta</taxon>
        <taxon>Tracheophyta</taxon>
        <taxon>Spermatophyta</taxon>
        <taxon>Magnoliopsida</taxon>
        <taxon>eudicotyledons</taxon>
        <taxon>Gunneridae</taxon>
        <taxon>Pentapetalae</taxon>
        <taxon>rosids</taxon>
        <taxon>fabids</taxon>
        <taxon>Fabales</taxon>
        <taxon>Fabaceae</taxon>
        <taxon>Cercidoideae</taxon>
        <taxon>Cercideae</taxon>
        <taxon>Bauhiniinae</taxon>
        <taxon>Bauhinia</taxon>
    </lineage>
</organism>
<gene>
    <name evidence="1" type="ORF">L6164_018201</name>
</gene>